<protein>
    <submittedName>
        <fullName evidence="3">Anucleate primary sterigmata protein A</fullName>
    </submittedName>
</protein>
<feature type="region of interest" description="Disordered" evidence="1">
    <location>
        <begin position="876"/>
        <end position="922"/>
    </location>
</feature>
<feature type="compositionally biased region" description="Polar residues" evidence="1">
    <location>
        <begin position="373"/>
        <end position="386"/>
    </location>
</feature>
<feature type="compositionally biased region" description="Low complexity" evidence="1">
    <location>
        <begin position="517"/>
        <end position="528"/>
    </location>
</feature>
<dbReference type="OrthoDB" id="2149224at2759"/>
<feature type="compositionally biased region" description="Polar residues" evidence="1">
    <location>
        <begin position="471"/>
        <end position="480"/>
    </location>
</feature>
<dbReference type="GO" id="GO:0015631">
    <property type="term" value="F:tubulin binding"/>
    <property type="evidence" value="ECO:0007669"/>
    <property type="project" value="TreeGrafter"/>
</dbReference>
<proteinExistence type="predicted"/>
<dbReference type="STRING" id="1664694.A0A0N0NRN3"/>
<feature type="compositionally biased region" description="Polar residues" evidence="1">
    <location>
        <begin position="8"/>
        <end position="25"/>
    </location>
</feature>
<feature type="compositionally biased region" description="Polar residues" evidence="1">
    <location>
        <begin position="772"/>
        <end position="792"/>
    </location>
</feature>
<dbReference type="GO" id="GO:0000226">
    <property type="term" value="P:microtubule cytoskeleton organization"/>
    <property type="evidence" value="ECO:0007669"/>
    <property type="project" value="TreeGrafter"/>
</dbReference>
<keyword evidence="4" id="KW-1185">Reference proteome</keyword>
<feature type="region of interest" description="Disordered" evidence="1">
    <location>
        <begin position="221"/>
        <end position="264"/>
    </location>
</feature>
<feature type="region of interest" description="Disordered" evidence="1">
    <location>
        <begin position="1171"/>
        <end position="1257"/>
    </location>
</feature>
<dbReference type="GeneID" id="28734546"/>
<feature type="region of interest" description="Disordered" evidence="1">
    <location>
        <begin position="1274"/>
        <end position="1329"/>
    </location>
</feature>
<feature type="compositionally biased region" description="Polar residues" evidence="1">
    <location>
        <begin position="401"/>
        <end position="413"/>
    </location>
</feature>
<evidence type="ECO:0000313" key="4">
    <source>
        <dbReference type="Proteomes" id="UP000038010"/>
    </source>
</evidence>
<feature type="compositionally biased region" description="Basic residues" evidence="1">
    <location>
        <begin position="830"/>
        <end position="841"/>
    </location>
</feature>
<dbReference type="GO" id="GO:0005938">
    <property type="term" value="C:cell cortex"/>
    <property type="evidence" value="ECO:0007669"/>
    <property type="project" value="InterPro"/>
</dbReference>
<dbReference type="InterPro" id="IPR024774">
    <property type="entry name" value="PH_dom-Mcp5-type"/>
</dbReference>
<feature type="region of interest" description="Disordered" evidence="1">
    <location>
        <begin position="305"/>
        <end position="423"/>
    </location>
</feature>
<feature type="region of interest" description="Disordered" evidence="1">
    <location>
        <begin position="1354"/>
        <end position="1375"/>
    </location>
</feature>
<feature type="compositionally biased region" description="Low complexity" evidence="1">
    <location>
        <begin position="1230"/>
        <end position="1245"/>
    </location>
</feature>
<feature type="region of interest" description="Disordered" evidence="1">
    <location>
        <begin position="163"/>
        <end position="190"/>
    </location>
</feature>
<gene>
    <name evidence="3" type="ORF">AB675_2674</name>
</gene>
<feature type="compositionally biased region" description="Basic and acidic residues" evidence="1">
    <location>
        <begin position="40"/>
        <end position="50"/>
    </location>
</feature>
<feature type="compositionally biased region" description="Basic and acidic residues" evidence="1">
    <location>
        <begin position="221"/>
        <end position="252"/>
    </location>
</feature>
<accession>A0A0N0NRN3</accession>
<feature type="region of interest" description="Disordered" evidence="1">
    <location>
        <begin position="620"/>
        <end position="655"/>
    </location>
</feature>
<comment type="caution">
    <text evidence="3">The sequence shown here is derived from an EMBL/GenBank/DDBJ whole genome shotgun (WGS) entry which is preliminary data.</text>
</comment>
<dbReference type="PANTHER" id="PTHR28190:SF2">
    <property type="entry name" value="MIGRATION PROTEIN, PUTATIVE (AFU_ORTHOLOGUE AFUA_2G07730)-RELATED"/>
    <property type="match status" value="1"/>
</dbReference>
<feature type="region of interest" description="Disordered" evidence="1">
    <location>
        <begin position="1"/>
        <end position="68"/>
    </location>
</feature>
<reference evidence="3 4" key="1">
    <citation type="submission" date="2015-06" db="EMBL/GenBank/DDBJ databases">
        <title>Draft genome of the ant-associated black yeast Phialophora attae CBS 131958.</title>
        <authorList>
            <person name="Moreno L.F."/>
            <person name="Stielow B.J."/>
            <person name="de Hoog S."/>
            <person name="Vicente V.A."/>
            <person name="Weiss V.A."/>
            <person name="de Vries M."/>
            <person name="Cruz L.M."/>
            <person name="Souza E.M."/>
        </authorList>
    </citation>
    <scope>NUCLEOTIDE SEQUENCE [LARGE SCALE GENOMIC DNA]</scope>
    <source>
        <strain evidence="3 4">CBS 131958</strain>
    </source>
</reference>
<feature type="region of interest" description="Disordered" evidence="1">
    <location>
        <begin position="471"/>
        <end position="501"/>
    </location>
</feature>
<dbReference type="GO" id="GO:0005543">
    <property type="term" value="F:phospholipid binding"/>
    <property type="evidence" value="ECO:0007669"/>
    <property type="project" value="InterPro"/>
</dbReference>
<feature type="compositionally biased region" description="Low complexity" evidence="1">
    <location>
        <begin position="1202"/>
        <end position="1217"/>
    </location>
</feature>
<dbReference type="InterPro" id="IPR053005">
    <property type="entry name" value="Nuclear_Pos-Cytoskel_Interact"/>
</dbReference>
<dbReference type="PANTHER" id="PTHR28190">
    <property type="entry name" value="NUCLEAR MIGRATION PROTEIN NUM1"/>
    <property type="match status" value="1"/>
</dbReference>
<organism evidence="3 4">
    <name type="scientific">Cyphellophora attinorum</name>
    <dbReference type="NCBI Taxonomy" id="1664694"/>
    <lineage>
        <taxon>Eukaryota</taxon>
        <taxon>Fungi</taxon>
        <taxon>Dikarya</taxon>
        <taxon>Ascomycota</taxon>
        <taxon>Pezizomycotina</taxon>
        <taxon>Eurotiomycetes</taxon>
        <taxon>Chaetothyriomycetidae</taxon>
        <taxon>Chaetothyriales</taxon>
        <taxon>Cyphellophoraceae</taxon>
        <taxon>Cyphellophora</taxon>
    </lineage>
</organism>
<dbReference type="GO" id="GO:0005739">
    <property type="term" value="C:mitochondrion"/>
    <property type="evidence" value="ECO:0007669"/>
    <property type="project" value="TreeGrafter"/>
</dbReference>
<dbReference type="GO" id="GO:0032065">
    <property type="term" value="P:maintenance of protein location in cell cortex"/>
    <property type="evidence" value="ECO:0007669"/>
    <property type="project" value="InterPro"/>
</dbReference>
<dbReference type="EMBL" id="LFJN01000002">
    <property type="protein sequence ID" value="KPI45288.1"/>
    <property type="molecule type" value="Genomic_DNA"/>
</dbReference>
<name>A0A0N0NRN3_9EURO</name>
<sequence length="1375" mass="150594">MEVETAFNLPSPTDTPYRTPSSTRSNFDDMSPATTPPPMGEDRASKRRSTDSINPALDDTISPLDPRRFTPTLHASLVSEILSLRRDLESRSKDIERLEQSLHQSQQQNDALNTNLLNSNKQTREVKRQMQMLEGGTLSAISDLGHERDKALEEVAELKRRLEQSQKRAKSHEDTAERTQALWNSDKDSWMGEKRAMETKVQIAEGRLKVIMSEIANVHASDRLHSPERTRSRSDSRNSVRESPSKKRESRLGRRASASSVHSDHIGGRVSALSFVNGTGLNLADELAFDEEEEDHLAEDYANGRVSPDALPEEQHDPRPSSSLSIKARKILGLPLEFGEQDKENSDPEARPTSSYVDTAVQFSPPPSPWPRTESQMSQAMTQSMKRSSKPTDLHLVNGRLSGSSARSPTSPTDSRDSRYDSTYAPWNHTGPIMVSSGVQTVEALPSPPLTPEKSDVLSIIHESAAENVEMKTSATQTEHSGAITPPLPERSPKPRSWQHLSTESGELHIPLINIVPPTSRPTTPTATGNVVLPPRTRNAGSQVAPSDLGSYVSTPMQTEEIRVDRRNIIPLAQMPSLPTSTAPPANAFKAPVSTRVVPPRRKTAAPIITVAQRTVGMNVGMSRMPPSNDSGPLSREAVQGDTAGPNLPRPVRSSSLYQGYQDENVEETDKFEEQAFEDDDIFSRPTGKFTLRSGKMVPQDILEDIGEVRATEAGAAAALENLRLSEDSLSSDITKQINRDIVQRGNSGSLKSLKRIPSARSNNMRRAALISSGSAAHRASTSQSTNASADSGNPPPFPVPLRYSSARITRSEGGRSSRASSNTSPTRTSRLKRQVLRKSRSGPAISPYGEGRRSRSRSPPLASRVSIVPEMPTFQMPEQTPSFLNAPYAPPALQEASAPRPSIATGPRRDRSGTHVKQNSDAGLLNQTSVVDSIAQTMIGEWMYKYVRRRKSFGMGEKQDNWETGKSVDEISANVTTNGVRHKRWVWLAPYERAVMWSSKQPTSGSALMGGKSGRKLIIKSVLDVKDDNSMPKGSISGPHFNRSILILTPQRALKFTALTQDRHFVWLTALSFLSHSPLGMNDLDAMPPPPEDNTAQMPPPPASLAGSFRRRPIRDSIRIAKGTRPQQSIRSFTTDNSYPHLQEQYEGENEYYDPMNDPALPPTIKRFHTRKRSNTAPRAPPSSFRGAFSQYVPNMPGPGSSHYATSTAVTSATGSDRGLYTPSLGIPSLASSRRGSESSTAGRPHPHQFLYQDAGNNNNMVRIDAFVDNARHANNHNRPPLVSNGSSGNAAIYNNGPISRGNNGLGGVGGPPQLKKPVFPSSSSWGIDEERHSYSPVDSLMYHEMQLAVEAPPSVPASARGSEDNRADWFRGF</sequence>
<feature type="compositionally biased region" description="Basic and acidic residues" evidence="1">
    <location>
        <begin position="163"/>
        <end position="177"/>
    </location>
</feature>
<dbReference type="VEuPathDB" id="FungiDB:AB675_2674"/>
<evidence type="ECO:0000259" key="2">
    <source>
        <dbReference type="Pfam" id="PF12814"/>
    </source>
</evidence>
<dbReference type="RefSeq" id="XP_018005251.1">
    <property type="nucleotide sequence ID" value="XM_018142666.1"/>
</dbReference>
<feature type="region of interest" description="Disordered" evidence="1">
    <location>
        <begin position="1089"/>
        <end position="1109"/>
    </location>
</feature>
<dbReference type="Pfam" id="PF12814">
    <property type="entry name" value="Mcp5_PH"/>
    <property type="match status" value="1"/>
</dbReference>
<feature type="region of interest" description="Disordered" evidence="1">
    <location>
        <begin position="515"/>
        <end position="552"/>
    </location>
</feature>
<feature type="compositionally biased region" description="Basic and acidic residues" evidence="1">
    <location>
        <begin position="1363"/>
        <end position="1375"/>
    </location>
</feature>
<evidence type="ECO:0000256" key="1">
    <source>
        <dbReference type="SAM" id="MobiDB-lite"/>
    </source>
</evidence>
<feature type="domain" description="Pleckstrin homology" evidence="2">
    <location>
        <begin position="931"/>
        <end position="1078"/>
    </location>
</feature>
<feature type="region of interest" description="Disordered" evidence="1">
    <location>
        <begin position="771"/>
        <end position="864"/>
    </location>
</feature>
<dbReference type="Proteomes" id="UP000038010">
    <property type="component" value="Unassembled WGS sequence"/>
</dbReference>
<feature type="compositionally biased region" description="Basic and acidic residues" evidence="1">
    <location>
        <begin position="340"/>
        <end position="350"/>
    </location>
</feature>
<feature type="compositionally biased region" description="Pro residues" evidence="1">
    <location>
        <begin position="1089"/>
        <end position="1104"/>
    </location>
</feature>
<evidence type="ECO:0000313" key="3">
    <source>
        <dbReference type="EMBL" id="KPI45288.1"/>
    </source>
</evidence>